<gene>
    <name evidence="1" type="ORF">RPERSI_LOCUS29913</name>
</gene>
<reference evidence="1" key="1">
    <citation type="submission" date="2021-06" db="EMBL/GenBank/DDBJ databases">
        <authorList>
            <person name="Kallberg Y."/>
            <person name="Tangrot J."/>
            <person name="Rosling A."/>
        </authorList>
    </citation>
    <scope>NUCLEOTIDE SEQUENCE</scope>
    <source>
        <strain evidence="1">MA461A</strain>
    </source>
</reference>
<dbReference type="Proteomes" id="UP000789920">
    <property type="component" value="Unassembled WGS sequence"/>
</dbReference>
<evidence type="ECO:0000313" key="1">
    <source>
        <dbReference type="EMBL" id="CAG8836388.1"/>
    </source>
</evidence>
<comment type="caution">
    <text evidence="1">The sequence shown here is derived from an EMBL/GenBank/DDBJ whole genome shotgun (WGS) entry which is preliminary data.</text>
</comment>
<evidence type="ECO:0000313" key="2">
    <source>
        <dbReference type="Proteomes" id="UP000789920"/>
    </source>
</evidence>
<dbReference type="EMBL" id="CAJVQC010114576">
    <property type="protein sequence ID" value="CAG8836388.1"/>
    <property type="molecule type" value="Genomic_DNA"/>
</dbReference>
<organism evidence="1 2">
    <name type="scientific">Racocetra persica</name>
    <dbReference type="NCBI Taxonomy" id="160502"/>
    <lineage>
        <taxon>Eukaryota</taxon>
        <taxon>Fungi</taxon>
        <taxon>Fungi incertae sedis</taxon>
        <taxon>Mucoromycota</taxon>
        <taxon>Glomeromycotina</taxon>
        <taxon>Glomeromycetes</taxon>
        <taxon>Diversisporales</taxon>
        <taxon>Gigasporaceae</taxon>
        <taxon>Racocetra</taxon>
    </lineage>
</organism>
<feature type="non-terminal residue" evidence="1">
    <location>
        <position position="1"/>
    </location>
</feature>
<proteinExistence type="predicted"/>
<name>A0ACA9SED5_9GLOM</name>
<keyword evidence="2" id="KW-1185">Reference proteome</keyword>
<accession>A0ACA9SED5</accession>
<sequence>RKEMTRPKTEPLEMSVITRIATYCIYSKNKEIILSAIITFDILLTDRGNE</sequence>
<protein>
    <submittedName>
        <fullName evidence="1">27673_t:CDS:1</fullName>
    </submittedName>
</protein>
<feature type="non-terminal residue" evidence="1">
    <location>
        <position position="50"/>
    </location>
</feature>